<dbReference type="SUPFAM" id="SSF52058">
    <property type="entry name" value="L domain-like"/>
    <property type="match status" value="1"/>
</dbReference>
<dbReference type="InterPro" id="IPR053139">
    <property type="entry name" value="Surface_bspA-like"/>
</dbReference>
<dbReference type="InterPro" id="IPR026906">
    <property type="entry name" value="LRR_5"/>
</dbReference>
<keyword evidence="2" id="KW-1185">Reference proteome</keyword>
<protein>
    <submittedName>
        <fullName evidence="1">Uncharacterized protein</fullName>
    </submittedName>
</protein>
<organism evidence="1 2">
    <name type="scientific">Triparma verrucosa</name>
    <dbReference type="NCBI Taxonomy" id="1606542"/>
    <lineage>
        <taxon>Eukaryota</taxon>
        <taxon>Sar</taxon>
        <taxon>Stramenopiles</taxon>
        <taxon>Ochrophyta</taxon>
        <taxon>Bolidophyceae</taxon>
        <taxon>Parmales</taxon>
        <taxon>Triparmaceae</taxon>
        <taxon>Triparma</taxon>
    </lineage>
</organism>
<reference evidence="2" key="1">
    <citation type="journal article" date="2023" name="Commun. Biol.">
        <title>Genome analysis of Parmales, the sister group of diatoms, reveals the evolutionary specialization of diatoms from phago-mixotrophs to photoautotrophs.</title>
        <authorList>
            <person name="Ban H."/>
            <person name="Sato S."/>
            <person name="Yoshikawa S."/>
            <person name="Yamada K."/>
            <person name="Nakamura Y."/>
            <person name="Ichinomiya M."/>
            <person name="Sato N."/>
            <person name="Blanc-Mathieu R."/>
            <person name="Endo H."/>
            <person name="Kuwata A."/>
            <person name="Ogata H."/>
        </authorList>
    </citation>
    <scope>NUCLEOTIDE SEQUENCE [LARGE SCALE GENOMIC DNA]</scope>
    <source>
        <strain evidence="2">NIES 3699</strain>
    </source>
</reference>
<proteinExistence type="predicted"/>
<dbReference type="InterPro" id="IPR032675">
    <property type="entry name" value="LRR_dom_sf"/>
</dbReference>
<evidence type="ECO:0000313" key="1">
    <source>
        <dbReference type="EMBL" id="GMH88435.1"/>
    </source>
</evidence>
<dbReference type="PANTHER" id="PTHR45661">
    <property type="entry name" value="SURFACE ANTIGEN"/>
    <property type="match status" value="1"/>
</dbReference>
<dbReference type="Gene3D" id="3.80.10.10">
    <property type="entry name" value="Ribonuclease Inhibitor"/>
    <property type="match status" value="1"/>
</dbReference>
<sequence length="210" mass="24254">MHTDDFRQLFVNFVMVDTLVAMRWLDKKWHKVVERKLTEVEEGLYGEVIVHGGNEISYELGWSGQRRYRIHKVTKVVFHLNMTKVGDRACMLAINLVVVDFPEGVESIGYAAFSGCNRLKNIKFPKSLTSIGRESFFSCFSLESVDLLHTNVQELGTCAFSRCISLKEMKVPDSLQKFGNYVFKECFKLFREDINIYDNKAVVAYLRSIQ</sequence>
<dbReference type="EMBL" id="BRXX01000082">
    <property type="protein sequence ID" value="GMH88435.1"/>
    <property type="molecule type" value="Genomic_DNA"/>
</dbReference>
<dbReference type="Proteomes" id="UP001165160">
    <property type="component" value="Unassembled WGS sequence"/>
</dbReference>
<accession>A0A9W7BLM2</accession>
<dbReference type="PANTHER" id="PTHR45661:SF3">
    <property type="entry name" value="IG-LIKE DOMAIN-CONTAINING PROTEIN"/>
    <property type="match status" value="1"/>
</dbReference>
<dbReference type="AlphaFoldDB" id="A0A9W7BLM2"/>
<gene>
    <name evidence="1" type="ORF">TrVE_jg6949</name>
</gene>
<comment type="caution">
    <text evidence="1">The sequence shown here is derived from an EMBL/GenBank/DDBJ whole genome shotgun (WGS) entry which is preliminary data.</text>
</comment>
<dbReference type="Pfam" id="PF13306">
    <property type="entry name" value="LRR_5"/>
    <property type="match status" value="1"/>
</dbReference>
<evidence type="ECO:0000313" key="2">
    <source>
        <dbReference type="Proteomes" id="UP001165160"/>
    </source>
</evidence>
<name>A0A9W7BLM2_9STRA</name>